<comment type="caution">
    <text evidence="1">The sequence shown here is derived from an EMBL/GenBank/DDBJ whole genome shotgun (WGS) entry which is preliminary data.</text>
</comment>
<protein>
    <recommendedName>
        <fullName evidence="3">Superinfection exclusion protein</fullName>
    </recommendedName>
</protein>
<dbReference type="InterPro" id="IPR020285">
    <property type="entry name" value="Gp17"/>
</dbReference>
<gene>
    <name evidence="1" type="ORF">NA66_1001731</name>
</gene>
<name>A0A318J393_BURPY</name>
<evidence type="ECO:0000313" key="1">
    <source>
        <dbReference type="EMBL" id="PXX41121.1"/>
    </source>
</evidence>
<dbReference type="Pfam" id="PF17420">
    <property type="entry name" value="GP17"/>
    <property type="match status" value="1"/>
</dbReference>
<dbReference type="Proteomes" id="UP000247755">
    <property type="component" value="Unassembled WGS sequence"/>
</dbReference>
<evidence type="ECO:0000313" key="2">
    <source>
        <dbReference type="Proteomes" id="UP000247755"/>
    </source>
</evidence>
<dbReference type="AlphaFoldDB" id="A0A318J393"/>
<reference evidence="1 2" key="1">
    <citation type="submission" date="2018-05" db="EMBL/GenBank/DDBJ databases">
        <title>Comparative genomics of bacterial root endophytes of switchgrass collected from native prairies over two seasons.</title>
        <authorList>
            <person name="Tang Y."/>
        </authorList>
    </citation>
    <scope>NUCLEOTIDE SEQUENCE [LARGE SCALE GENOMIC DNA]</scope>
    <source>
        <strain evidence="1 2">NFIX32</strain>
    </source>
</reference>
<evidence type="ECO:0008006" key="3">
    <source>
        <dbReference type="Google" id="ProtNLM"/>
    </source>
</evidence>
<organism evidence="1 2">
    <name type="scientific">Burkholderia pyrrocinia</name>
    <name type="common">Pseudomonas pyrrocinia</name>
    <dbReference type="NCBI Taxonomy" id="60550"/>
    <lineage>
        <taxon>Bacteria</taxon>
        <taxon>Pseudomonadati</taxon>
        <taxon>Pseudomonadota</taxon>
        <taxon>Betaproteobacteria</taxon>
        <taxon>Burkholderiales</taxon>
        <taxon>Burkholderiaceae</taxon>
        <taxon>Burkholderia</taxon>
        <taxon>Burkholderia cepacia complex</taxon>
    </lineage>
</organism>
<sequence>MSALQVWWIPQVPMKAFTVPVASIEEAKKILTVLAAYDLFQYENNVKPDYCNAGGLSEYVDDAGEGEPGWVDWYDEEGRDIDDLMREEA</sequence>
<proteinExistence type="predicted"/>
<dbReference type="EMBL" id="QJJY01000001">
    <property type="protein sequence ID" value="PXX41121.1"/>
    <property type="molecule type" value="Genomic_DNA"/>
</dbReference>
<accession>A0A318J393</accession>
<dbReference type="RefSeq" id="WP_072438895.1">
    <property type="nucleotide sequence ID" value="NZ_QJJY01000001.1"/>
</dbReference>